<dbReference type="GO" id="GO:0005886">
    <property type="term" value="C:plasma membrane"/>
    <property type="evidence" value="ECO:0007669"/>
    <property type="project" value="TreeGrafter"/>
</dbReference>
<evidence type="ECO:0000313" key="9">
    <source>
        <dbReference type="Proteomes" id="UP000886998"/>
    </source>
</evidence>
<dbReference type="PANTHER" id="PTHR46730:SF4">
    <property type="entry name" value="POLYCYSTIC KIDNEY DISEASE PROTEIN 1-LIKE 1"/>
    <property type="match status" value="1"/>
</dbReference>
<feature type="domain" description="PKD" evidence="7">
    <location>
        <begin position="376"/>
        <end position="433"/>
    </location>
</feature>
<gene>
    <name evidence="8" type="primary">pkd1l1</name>
    <name evidence="8" type="ORF">TNIN_272581</name>
</gene>
<name>A0A8X7C0U1_9ARAC</name>
<accession>A0A8X7C0U1</accession>
<dbReference type="EMBL" id="BMAV01006653">
    <property type="protein sequence ID" value="GFY48769.1"/>
    <property type="molecule type" value="Genomic_DNA"/>
</dbReference>
<evidence type="ECO:0000256" key="6">
    <source>
        <dbReference type="SAM" id="Phobius"/>
    </source>
</evidence>
<feature type="transmembrane region" description="Helical" evidence="6">
    <location>
        <begin position="20"/>
        <end position="50"/>
    </location>
</feature>
<evidence type="ECO:0000259" key="7">
    <source>
        <dbReference type="PROSITE" id="PS50093"/>
    </source>
</evidence>
<evidence type="ECO:0000256" key="1">
    <source>
        <dbReference type="ARBA" id="ARBA00004141"/>
    </source>
</evidence>
<dbReference type="PROSITE" id="PS50093">
    <property type="entry name" value="PKD"/>
    <property type="match status" value="4"/>
</dbReference>
<organism evidence="8 9">
    <name type="scientific">Trichonephila inaurata madagascariensis</name>
    <dbReference type="NCBI Taxonomy" id="2747483"/>
    <lineage>
        <taxon>Eukaryota</taxon>
        <taxon>Metazoa</taxon>
        <taxon>Ecdysozoa</taxon>
        <taxon>Arthropoda</taxon>
        <taxon>Chelicerata</taxon>
        <taxon>Arachnida</taxon>
        <taxon>Araneae</taxon>
        <taxon>Araneomorphae</taxon>
        <taxon>Entelegynae</taxon>
        <taxon>Araneoidea</taxon>
        <taxon>Nephilidae</taxon>
        <taxon>Trichonephila</taxon>
        <taxon>Trichonephila inaurata</taxon>
    </lineage>
</organism>
<evidence type="ECO:0000256" key="4">
    <source>
        <dbReference type="ARBA" id="ARBA00022989"/>
    </source>
</evidence>
<keyword evidence="9" id="KW-1185">Reference proteome</keyword>
<evidence type="ECO:0000313" key="8">
    <source>
        <dbReference type="EMBL" id="GFY48769.1"/>
    </source>
</evidence>
<dbReference type="InterPro" id="IPR035986">
    <property type="entry name" value="PKD_dom_sf"/>
</dbReference>
<dbReference type="InterPro" id="IPR013783">
    <property type="entry name" value="Ig-like_fold"/>
</dbReference>
<proteinExistence type="predicted"/>
<sequence>MKLNCRVDNGLYLDQRYSVIYGRLFFSVFLGALKCALAVMNHILSVIFYLKRVLPLFYDLIVLNSCIIPLQNEWSAKVVPFSYGNIFVWSLQGFDEVVSVDPKLVKHLINPGINELKLTVWNSFGHLNASMLVQAAFTLIALNYSFSDFFIGRNGSLSVTVNQLELPDAIFVDFGDGNSYDSTINHSSLLYERHENNSSTFTIMHTYQIAGLHAVYFNASNAVSHFEHWTMVNVAVPISGVKLELLSPSTVALFEEVIVQCTVEKGSDVDFDWDFGDGTDGQYTMVNSTNNSSIANHSYGVADTYNITVHIYNDYETISTHLNISIQAVEPIEKLHLRPRFDQYAAPLRKRKSDQSNETSPYSTDAIVFEAWVWRGSDIQFLFDFGDGQTKLVSSELNVWSLPCATVKHFYTAEGSYNISVTATNPLDSVNQSLSQLFYVQLAPEDLILDKQYYIVQYNNNLSVRASISQGTNVSFGWTLDNESLRETGNTLLLNSLSPGVHIISVEVSNKVTDFAYKTVQRPTVSSKIYVQEKLQEIGLCLLHDGEEWCRESELELPFDEEIIFVAKVIPSTERSLRFTWQLGVTDLKRTNKPFLHYMYQNPGRYIINVTAQNHISSISSPHLVLHLIQKIANLTSIYCQGPNLVNHVITFRALYWFGTNLTFQWDFGDGSPVKTTHSSFIEHIYKEVGEYWVSVNVWNKFSHANISTNMFFLHRFCQKPEIVFLHTTGQTYSYADDVLIEAEISTNCETNNVRYNWKIERENKSTIPFLNSELSRQRYLIIPHWYLLPGKYNINLRVEMSGFIVYANLQ</sequence>
<comment type="caution">
    <text evidence="8">The sequence shown here is derived from an EMBL/GenBank/DDBJ whole genome shotgun (WGS) entry which is preliminary data.</text>
</comment>
<dbReference type="GO" id="GO:0005261">
    <property type="term" value="F:monoatomic cation channel activity"/>
    <property type="evidence" value="ECO:0007669"/>
    <property type="project" value="TreeGrafter"/>
</dbReference>
<dbReference type="SMART" id="SM00089">
    <property type="entry name" value="PKD"/>
    <property type="match status" value="5"/>
</dbReference>
<dbReference type="PANTHER" id="PTHR46730">
    <property type="entry name" value="POLYCYSTIN-1"/>
    <property type="match status" value="1"/>
</dbReference>
<comment type="subcellular location">
    <subcellularLocation>
        <location evidence="1">Membrane</location>
        <topology evidence="1">Multi-pass membrane protein</topology>
    </subcellularLocation>
</comment>
<dbReference type="CDD" id="cd00146">
    <property type="entry name" value="PKD"/>
    <property type="match status" value="3"/>
</dbReference>
<dbReference type="Gene3D" id="2.60.40.10">
    <property type="entry name" value="Immunoglobulins"/>
    <property type="match status" value="3"/>
</dbReference>
<keyword evidence="3" id="KW-0677">Repeat</keyword>
<dbReference type="InterPro" id="IPR022409">
    <property type="entry name" value="PKD/Chitinase_dom"/>
</dbReference>
<dbReference type="Proteomes" id="UP000886998">
    <property type="component" value="Unassembled WGS sequence"/>
</dbReference>
<feature type="domain" description="PKD" evidence="7">
    <location>
        <begin position="659"/>
        <end position="711"/>
    </location>
</feature>
<dbReference type="Pfam" id="PF00801">
    <property type="entry name" value="PKD"/>
    <property type="match status" value="3"/>
</dbReference>
<reference evidence="8" key="1">
    <citation type="submission" date="2020-08" db="EMBL/GenBank/DDBJ databases">
        <title>Multicomponent nature underlies the extraordinary mechanical properties of spider dragline silk.</title>
        <authorList>
            <person name="Kono N."/>
            <person name="Nakamura H."/>
            <person name="Mori M."/>
            <person name="Yoshida Y."/>
            <person name="Ohtoshi R."/>
            <person name="Malay A.D."/>
            <person name="Moran D.A.P."/>
            <person name="Tomita M."/>
            <person name="Numata K."/>
            <person name="Arakawa K."/>
        </authorList>
    </citation>
    <scope>NUCLEOTIDE SEQUENCE</scope>
</reference>
<dbReference type="OrthoDB" id="5322100at2759"/>
<dbReference type="GO" id="GO:0006816">
    <property type="term" value="P:calcium ion transport"/>
    <property type="evidence" value="ECO:0007669"/>
    <property type="project" value="TreeGrafter"/>
</dbReference>
<evidence type="ECO:0000256" key="3">
    <source>
        <dbReference type="ARBA" id="ARBA00022737"/>
    </source>
</evidence>
<dbReference type="SUPFAM" id="SSF49299">
    <property type="entry name" value="PKD domain"/>
    <property type="match status" value="5"/>
</dbReference>
<dbReference type="InterPro" id="IPR000601">
    <property type="entry name" value="PKD_dom"/>
</dbReference>
<keyword evidence="4 6" id="KW-1133">Transmembrane helix</keyword>
<feature type="domain" description="PKD" evidence="7">
    <location>
        <begin position="579"/>
        <end position="621"/>
    </location>
</feature>
<feature type="domain" description="PKD" evidence="7">
    <location>
        <begin position="266"/>
        <end position="328"/>
    </location>
</feature>
<evidence type="ECO:0000256" key="5">
    <source>
        <dbReference type="ARBA" id="ARBA00023136"/>
    </source>
</evidence>
<protein>
    <submittedName>
        <fullName evidence="8">Polycystic kidney disease 1 like 1</fullName>
    </submittedName>
</protein>
<keyword evidence="5 6" id="KW-0472">Membrane</keyword>
<keyword evidence="2 6" id="KW-0812">Transmembrane</keyword>
<dbReference type="AlphaFoldDB" id="A0A8X7C0U1"/>
<evidence type="ECO:0000256" key="2">
    <source>
        <dbReference type="ARBA" id="ARBA00022692"/>
    </source>
</evidence>